<evidence type="ECO:0000313" key="4">
    <source>
        <dbReference type="EMBL" id="KAE9400023.1"/>
    </source>
</evidence>
<feature type="chain" id="PRO_5025656080" description="Mid2 domain-containing protein" evidence="3">
    <location>
        <begin position="22"/>
        <end position="304"/>
    </location>
</feature>
<accession>A0A6A4HPV4</accession>
<evidence type="ECO:0000256" key="3">
    <source>
        <dbReference type="SAM" id="SignalP"/>
    </source>
</evidence>
<evidence type="ECO:0000313" key="5">
    <source>
        <dbReference type="Proteomes" id="UP000799118"/>
    </source>
</evidence>
<feature type="transmembrane region" description="Helical" evidence="2">
    <location>
        <begin position="168"/>
        <end position="190"/>
    </location>
</feature>
<organism evidence="4 5">
    <name type="scientific">Gymnopus androsaceus JB14</name>
    <dbReference type="NCBI Taxonomy" id="1447944"/>
    <lineage>
        <taxon>Eukaryota</taxon>
        <taxon>Fungi</taxon>
        <taxon>Dikarya</taxon>
        <taxon>Basidiomycota</taxon>
        <taxon>Agaricomycotina</taxon>
        <taxon>Agaricomycetes</taxon>
        <taxon>Agaricomycetidae</taxon>
        <taxon>Agaricales</taxon>
        <taxon>Marasmiineae</taxon>
        <taxon>Omphalotaceae</taxon>
        <taxon>Gymnopus</taxon>
    </lineage>
</organism>
<sequence length="304" mass="31866">MLRLEYWWYSTLAVIVELCNAQQFIQPTLTAGGIATIGINEIGATTLGANAITLIFSGDPGSVITTVTASQAISSGTSPTFFYLYPITAPQATGSVVVFLGEASGITEPVTNVFMVPSTASTRQSSLSSTNSISSHSSSSSLVKSTSSSPPTPSPSSASRSSSNSHNIGAIIGGAIGALALTGISTIMILRCRRSRAHDISPSADETTTIDPFITLTRSDIEDTTHSSNGIDTVRLTPSLPMQIPSEKVGRFEALAHETTVGRTASGPEIPSPIRVHEEGVQGGESRRREHIRFIDIPPDYSAA</sequence>
<feature type="compositionally biased region" description="Basic and acidic residues" evidence="1">
    <location>
        <begin position="275"/>
        <end position="291"/>
    </location>
</feature>
<dbReference type="EMBL" id="ML769462">
    <property type="protein sequence ID" value="KAE9400023.1"/>
    <property type="molecule type" value="Genomic_DNA"/>
</dbReference>
<dbReference type="AlphaFoldDB" id="A0A6A4HPV4"/>
<feature type="region of interest" description="Disordered" evidence="1">
    <location>
        <begin position="260"/>
        <end position="291"/>
    </location>
</feature>
<keyword evidence="5" id="KW-1185">Reference proteome</keyword>
<keyword evidence="2" id="KW-0472">Membrane</keyword>
<protein>
    <recommendedName>
        <fullName evidence="6">Mid2 domain-containing protein</fullName>
    </recommendedName>
</protein>
<dbReference type="Proteomes" id="UP000799118">
    <property type="component" value="Unassembled WGS sequence"/>
</dbReference>
<keyword evidence="2" id="KW-0812">Transmembrane</keyword>
<proteinExistence type="predicted"/>
<feature type="signal peptide" evidence="3">
    <location>
        <begin position="1"/>
        <end position="21"/>
    </location>
</feature>
<feature type="region of interest" description="Disordered" evidence="1">
    <location>
        <begin position="124"/>
        <end position="164"/>
    </location>
</feature>
<keyword evidence="3" id="KW-0732">Signal</keyword>
<evidence type="ECO:0000256" key="1">
    <source>
        <dbReference type="SAM" id="MobiDB-lite"/>
    </source>
</evidence>
<keyword evidence="2" id="KW-1133">Transmembrane helix</keyword>
<reference evidence="4" key="1">
    <citation type="journal article" date="2019" name="Environ. Microbiol.">
        <title>Fungal ecological strategies reflected in gene transcription - a case study of two litter decomposers.</title>
        <authorList>
            <person name="Barbi F."/>
            <person name="Kohler A."/>
            <person name="Barry K."/>
            <person name="Baskaran P."/>
            <person name="Daum C."/>
            <person name="Fauchery L."/>
            <person name="Ihrmark K."/>
            <person name="Kuo A."/>
            <person name="LaButti K."/>
            <person name="Lipzen A."/>
            <person name="Morin E."/>
            <person name="Grigoriev I.V."/>
            <person name="Henrissat B."/>
            <person name="Lindahl B."/>
            <person name="Martin F."/>
        </authorList>
    </citation>
    <scope>NUCLEOTIDE SEQUENCE</scope>
    <source>
        <strain evidence="4">JB14</strain>
    </source>
</reference>
<evidence type="ECO:0008006" key="6">
    <source>
        <dbReference type="Google" id="ProtNLM"/>
    </source>
</evidence>
<gene>
    <name evidence="4" type="ORF">BT96DRAFT_1019168</name>
</gene>
<name>A0A6A4HPV4_9AGAR</name>
<evidence type="ECO:0000256" key="2">
    <source>
        <dbReference type="SAM" id="Phobius"/>
    </source>
</evidence>